<dbReference type="PANTHER" id="PTHR30026:SF20">
    <property type="entry name" value="OUTER MEMBRANE PROTEIN TOLC"/>
    <property type="match status" value="1"/>
</dbReference>
<dbReference type="EMBL" id="JAUSVL010000001">
    <property type="protein sequence ID" value="MDQ0289010.1"/>
    <property type="molecule type" value="Genomic_DNA"/>
</dbReference>
<comment type="subcellular location">
    <subcellularLocation>
        <location evidence="1">Cell outer membrane</location>
    </subcellularLocation>
</comment>
<keyword evidence="6" id="KW-0732">Signal</keyword>
<keyword evidence="4" id="KW-0472">Membrane</keyword>
<dbReference type="GO" id="GO:0015288">
    <property type="term" value="F:porin activity"/>
    <property type="evidence" value="ECO:0007669"/>
    <property type="project" value="TreeGrafter"/>
</dbReference>
<evidence type="ECO:0000256" key="3">
    <source>
        <dbReference type="ARBA" id="ARBA00022692"/>
    </source>
</evidence>
<dbReference type="InterPro" id="IPR051906">
    <property type="entry name" value="TolC-like"/>
</dbReference>
<evidence type="ECO:0000256" key="4">
    <source>
        <dbReference type="ARBA" id="ARBA00023136"/>
    </source>
</evidence>
<comment type="caution">
    <text evidence="7">The sequence shown here is derived from an EMBL/GenBank/DDBJ whole genome shotgun (WGS) entry which is preliminary data.</text>
</comment>
<gene>
    <name evidence="7" type="ORF">J3R75_001117</name>
</gene>
<keyword evidence="3" id="KW-0812">Transmembrane</keyword>
<keyword evidence="8" id="KW-1185">Reference proteome</keyword>
<evidence type="ECO:0000256" key="2">
    <source>
        <dbReference type="ARBA" id="ARBA00022452"/>
    </source>
</evidence>
<dbReference type="GO" id="GO:0009279">
    <property type="term" value="C:cell outer membrane"/>
    <property type="evidence" value="ECO:0007669"/>
    <property type="project" value="UniProtKB-SubCell"/>
</dbReference>
<sequence>MTAKLSRFPLAFAPLLRSLCLAQLLFTPFLLTAADAPQRFSLQDCIDYALAHSPVLAKQDVTVKNQKLQTVIEEARFAFNLSARDSQAFQAGVNSSEISLDKEFQSGVSLRSWLTAERENGRGFSDSTFAVQVSKQLLGGRTALETSYDLKASMVDELSTLNNLNQTRRRLALDVKLAYYNIIQAQQSLMVKQRALENARRNLMLTRERENPLDILTAEIRVPENEQAVNSAQRTIDNGLDSLKERMGFPVQDELAITGDFSFELHSVNLADDLHYAFENIESMLNNRLENRKLYWLLDIRDSQRLPDLSVAATHRQQGNGDGFNFNGPDEQTVTLNLNWEIGRRADAARWQQAQNRIANNQHDYFIISQEITTSLSNYLRRLDESARAVALQENLCKLLQRKEELYRDRWENGEIDILELVRTQTDLENSFVDLINRKIEYLQLVGYYEFTAGR</sequence>
<dbReference type="SUPFAM" id="SSF56954">
    <property type="entry name" value="Outer membrane efflux proteins (OEP)"/>
    <property type="match status" value="1"/>
</dbReference>
<dbReference type="Gene3D" id="1.20.1600.10">
    <property type="entry name" value="Outer membrane efflux proteins (OEP)"/>
    <property type="match status" value="1"/>
</dbReference>
<evidence type="ECO:0000256" key="5">
    <source>
        <dbReference type="ARBA" id="ARBA00023237"/>
    </source>
</evidence>
<evidence type="ECO:0000313" key="7">
    <source>
        <dbReference type="EMBL" id="MDQ0289010.1"/>
    </source>
</evidence>
<feature type="chain" id="PRO_5042138530" evidence="6">
    <location>
        <begin position="34"/>
        <end position="455"/>
    </location>
</feature>
<dbReference type="GO" id="GO:0015562">
    <property type="term" value="F:efflux transmembrane transporter activity"/>
    <property type="evidence" value="ECO:0007669"/>
    <property type="project" value="InterPro"/>
</dbReference>
<evidence type="ECO:0000256" key="1">
    <source>
        <dbReference type="ARBA" id="ARBA00004442"/>
    </source>
</evidence>
<accession>A0AAE3VEH7</accession>
<organism evidence="7 8">
    <name type="scientific">Oligosphaera ethanolica</name>
    <dbReference type="NCBI Taxonomy" id="760260"/>
    <lineage>
        <taxon>Bacteria</taxon>
        <taxon>Pseudomonadati</taxon>
        <taxon>Lentisphaerota</taxon>
        <taxon>Oligosphaeria</taxon>
        <taxon>Oligosphaerales</taxon>
        <taxon>Oligosphaeraceae</taxon>
        <taxon>Oligosphaera</taxon>
    </lineage>
</organism>
<name>A0AAE3VEH7_9BACT</name>
<evidence type="ECO:0000313" key="8">
    <source>
        <dbReference type="Proteomes" id="UP001238163"/>
    </source>
</evidence>
<protein>
    <submittedName>
        <fullName evidence="7">Outer membrane protein TolC</fullName>
    </submittedName>
</protein>
<dbReference type="GO" id="GO:1990281">
    <property type="term" value="C:efflux pump complex"/>
    <property type="evidence" value="ECO:0007669"/>
    <property type="project" value="TreeGrafter"/>
</dbReference>
<evidence type="ECO:0000256" key="6">
    <source>
        <dbReference type="SAM" id="SignalP"/>
    </source>
</evidence>
<dbReference type="RefSeq" id="WP_307260350.1">
    <property type="nucleotide sequence ID" value="NZ_JAUSVL010000001.1"/>
</dbReference>
<dbReference type="Proteomes" id="UP001238163">
    <property type="component" value="Unassembled WGS sequence"/>
</dbReference>
<feature type="signal peptide" evidence="6">
    <location>
        <begin position="1"/>
        <end position="33"/>
    </location>
</feature>
<proteinExistence type="predicted"/>
<reference evidence="7" key="1">
    <citation type="submission" date="2023-07" db="EMBL/GenBank/DDBJ databases">
        <title>Genomic Encyclopedia of Type Strains, Phase IV (KMG-IV): sequencing the most valuable type-strain genomes for metagenomic binning, comparative biology and taxonomic classification.</title>
        <authorList>
            <person name="Goeker M."/>
        </authorList>
    </citation>
    <scope>NUCLEOTIDE SEQUENCE</scope>
    <source>
        <strain evidence="7">DSM 24202</strain>
    </source>
</reference>
<dbReference type="AlphaFoldDB" id="A0AAE3VEH7"/>
<keyword evidence="2" id="KW-1134">Transmembrane beta strand</keyword>
<keyword evidence="5" id="KW-0998">Cell outer membrane</keyword>
<dbReference type="PANTHER" id="PTHR30026">
    <property type="entry name" value="OUTER MEMBRANE PROTEIN TOLC"/>
    <property type="match status" value="1"/>
</dbReference>